<feature type="region of interest" description="Disordered" evidence="7">
    <location>
        <begin position="1125"/>
        <end position="1170"/>
    </location>
</feature>
<evidence type="ECO:0000256" key="4">
    <source>
        <dbReference type="ARBA" id="ARBA00022837"/>
    </source>
</evidence>
<feature type="transmembrane region" description="Helical" evidence="8">
    <location>
        <begin position="832"/>
        <end position="851"/>
    </location>
</feature>
<dbReference type="InterPro" id="IPR018247">
    <property type="entry name" value="EF_Hand_1_Ca_BS"/>
</dbReference>
<dbReference type="Pfam" id="PF00042">
    <property type="entry name" value="Globin"/>
    <property type="match status" value="1"/>
</dbReference>
<dbReference type="SMART" id="SM00054">
    <property type="entry name" value="EFh"/>
    <property type="match status" value="1"/>
</dbReference>
<feature type="compositionally biased region" description="Basic and acidic residues" evidence="7">
    <location>
        <begin position="243"/>
        <end position="270"/>
    </location>
</feature>
<dbReference type="InterPro" id="IPR011992">
    <property type="entry name" value="EF-hand-dom_pair"/>
</dbReference>
<dbReference type="SUPFAM" id="SSF47473">
    <property type="entry name" value="EF-hand"/>
    <property type="match status" value="1"/>
</dbReference>
<feature type="compositionally biased region" description="Low complexity" evidence="7">
    <location>
        <begin position="1134"/>
        <end position="1160"/>
    </location>
</feature>
<dbReference type="InterPro" id="IPR009050">
    <property type="entry name" value="Globin-like_sf"/>
</dbReference>
<feature type="transmembrane region" description="Helical" evidence="8">
    <location>
        <begin position="976"/>
        <end position="997"/>
    </location>
</feature>
<dbReference type="Gene3D" id="1.10.490.10">
    <property type="entry name" value="Globins"/>
    <property type="match status" value="2"/>
</dbReference>
<accession>A0ABP0L1X9</accession>
<dbReference type="CDD" id="cd01040">
    <property type="entry name" value="Mb-like"/>
    <property type="match status" value="2"/>
</dbReference>
<comment type="subcellular location">
    <subcellularLocation>
        <location evidence="1">Membrane</location>
        <topology evidence="1">Multi-pass membrane protein</topology>
    </subcellularLocation>
</comment>
<feature type="region of interest" description="Disordered" evidence="7">
    <location>
        <begin position="1"/>
        <end position="35"/>
    </location>
</feature>
<feature type="domain" description="Globin" evidence="9">
    <location>
        <begin position="47"/>
        <end position="161"/>
    </location>
</feature>
<name>A0ABP0L1X9_9DINO</name>
<organism evidence="11 12">
    <name type="scientific">Durusdinium trenchii</name>
    <dbReference type="NCBI Taxonomy" id="1381693"/>
    <lineage>
        <taxon>Eukaryota</taxon>
        <taxon>Sar</taxon>
        <taxon>Alveolata</taxon>
        <taxon>Dinophyceae</taxon>
        <taxon>Suessiales</taxon>
        <taxon>Symbiodiniaceae</taxon>
        <taxon>Durusdinium</taxon>
    </lineage>
</organism>
<evidence type="ECO:0000256" key="1">
    <source>
        <dbReference type="ARBA" id="ARBA00004141"/>
    </source>
</evidence>
<evidence type="ECO:0000256" key="3">
    <source>
        <dbReference type="ARBA" id="ARBA00022737"/>
    </source>
</evidence>
<evidence type="ECO:0000256" key="6">
    <source>
        <dbReference type="ARBA" id="ARBA00023136"/>
    </source>
</evidence>
<keyword evidence="5 8" id="KW-1133">Transmembrane helix</keyword>
<sequence length="1170" mass="132434">MSQEISGEQRSSFETQSRASRISRVKSNTTSGSSKSFEDAVALQPLRLKAKDAEFLQDAWSDFLKRCGGIEMAGRDFYQLLFEKEPELKKLFAQVPEMAQHAAFMRAMSRYIQLLTQPDQLKIAIEMLAFTHVNLDISETGIFAFAESLLECVEVHLSDWESDQVEKVMVHLTELTTYIGRVIALVKESGSEVQILLKSSWTQAQQRNMQPTSPTAAETDHLENHDDEEFTLTHSFEVMEQMEKEKDKGQGLVDKTPKRASADDTPKTNKDMTSTLPTSFQEMFQINAAVMGFSRGSNTWMPVVLDSVERIVLHINSGLRIKEETFLLALRLNNFPSGSVNLSDFKSCLLAALRSTLPQLWTPKHEEAWTFLWDNVVKSVTQAMERTKPYEAALSQAYESFTPGRFRKIQKEFFTSFFELAPIGQNYFKQSLTRLLFIADKVLTYSLEILKQPKKMVSEMSALGLKHVGFGIPTDLFTPFITGCIRVFRRHCPKEEAKEAFEWAVILVGVVLVRAIKEGSTVVMTAINANNVKSLQKALAAAPRGERATWLLHIQVGDQFISPFLWALENGSETICNAMLKDLLKIRADRARYYYGAEDLFQRHPDVVKRLTDRTTDLLRTLLDGLVWRSYRTESNGTRRRVNYFVKYMLQDEKGKFSSAIKWISAAGDPGIVSHPVVDVNIELLWAGVVRRQFIVSRMWNIVNLVIFIMGQEILPASVRVHGGDPTIYSCIFACRMFSYIIGMGRLMMLQLHRVWIWSRDTMRRIIADIDTDGNGEIDWEEMKEALSRFKDTVKGEIRKALKVLRNDDDMEEVNASKKDLANQEKNTYNRISFTVMLMLILMIILEPMLACANAPDWPTDQCPEATQETHYWYSVCGMIAMIVHWLLLIDMTIFSTQLSAFLLVVGHVLGEVKQFLTALTFLLLLFGSTISILCDRQCGDDGGDFNDMWNAIISLFSITVGLYQGDFREIQPDPMLLTMIYLFLLVSVVLLLNLLIAQLNQTYEYINKDVIGFARLNRASLVVDAMASCPKAKWKSFVADLRLDEKREFDEGDLGLSGCIQSHEPSGLHRQNEEPIKRYGGTTAPEAPWPEERLRRSAMLEDTPDARLAHIEYLLEKALRRQGKEVAGGHSGSGASSASMMSSSNGSSSVGHSSMVSSHHSSEEEDFTP</sequence>
<evidence type="ECO:0000256" key="5">
    <source>
        <dbReference type="ARBA" id="ARBA00022989"/>
    </source>
</evidence>
<evidence type="ECO:0000256" key="2">
    <source>
        <dbReference type="ARBA" id="ARBA00022692"/>
    </source>
</evidence>
<feature type="region of interest" description="Disordered" evidence="7">
    <location>
        <begin position="1063"/>
        <end position="1092"/>
    </location>
</feature>
<keyword evidence="6 8" id="KW-0472">Membrane</keyword>
<protein>
    <submittedName>
        <fullName evidence="11">Transient receptor potential cation channel subfamily V member 3 (TrpV3) (Vanilloid receptor-like 3) (VRL-3)</fullName>
    </submittedName>
</protein>
<keyword evidence="12" id="KW-1185">Reference proteome</keyword>
<evidence type="ECO:0000256" key="8">
    <source>
        <dbReference type="SAM" id="Phobius"/>
    </source>
</evidence>
<evidence type="ECO:0000313" key="11">
    <source>
        <dbReference type="EMBL" id="CAK9033163.1"/>
    </source>
</evidence>
<dbReference type="Gene3D" id="1.10.238.10">
    <property type="entry name" value="EF-hand"/>
    <property type="match status" value="1"/>
</dbReference>
<dbReference type="PROSITE" id="PS00018">
    <property type="entry name" value="EF_HAND_1"/>
    <property type="match status" value="1"/>
</dbReference>
<gene>
    <name evidence="11" type="ORF">SCF082_LOCUS20367</name>
</gene>
<feature type="domain" description="EF-hand" evidence="10">
    <location>
        <begin position="758"/>
        <end position="793"/>
    </location>
</feature>
<keyword evidence="3" id="KW-0677">Repeat</keyword>
<dbReference type="InterPro" id="IPR044399">
    <property type="entry name" value="Mb-like_M"/>
</dbReference>
<keyword evidence="4" id="KW-0106">Calcium</keyword>
<dbReference type="InterPro" id="IPR024862">
    <property type="entry name" value="TRPV"/>
</dbReference>
<evidence type="ECO:0000313" key="12">
    <source>
        <dbReference type="Proteomes" id="UP001642464"/>
    </source>
</evidence>
<dbReference type="PROSITE" id="PS50222">
    <property type="entry name" value="EF_HAND_2"/>
    <property type="match status" value="1"/>
</dbReference>
<dbReference type="InterPro" id="IPR012292">
    <property type="entry name" value="Globin/Proto"/>
</dbReference>
<evidence type="ECO:0000256" key="7">
    <source>
        <dbReference type="SAM" id="MobiDB-lite"/>
    </source>
</evidence>
<dbReference type="Proteomes" id="UP001642464">
    <property type="component" value="Unassembled WGS sequence"/>
</dbReference>
<evidence type="ECO:0000259" key="9">
    <source>
        <dbReference type="PROSITE" id="PS01033"/>
    </source>
</evidence>
<feature type="transmembrane region" description="Helical" evidence="8">
    <location>
        <begin position="946"/>
        <end position="964"/>
    </location>
</feature>
<dbReference type="PANTHER" id="PTHR10582:SF2">
    <property type="entry name" value="INACTIVE"/>
    <property type="match status" value="1"/>
</dbReference>
<dbReference type="PANTHER" id="PTHR10582">
    <property type="entry name" value="TRANSIENT RECEPTOR POTENTIAL ION CHANNEL PROTEIN"/>
    <property type="match status" value="1"/>
</dbReference>
<keyword evidence="2 8" id="KW-0812">Transmembrane</keyword>
<evidence type="ECO:0000259" key="10">
    <source>
        <dbReference type="PROSITE" id="PS50222"/>
    </source>
</evidence>
<dbReference type="SUPFAM" id="SSF46458">
    <property type="entry name" value="Globin-like"/>
    <property type="match status" value="2"/>
</dbReference>
<comment type="caution">
    <text evidence="11">The sequence shown here is derived from an EMBL/GenBank/DDBJ whole genome shotgun (WGS) entry which is preliminary data.</text>
</comment>
<reference evidence="11 12" key="1">
    <citation type="submission" date="2024-02" db="EMBL/GenBank/DDBJ databases">
        <authorList>
            <person name="Chen Y."/>
            <person name="Shah S."/>
            <person name="Dougan E. K."/>
            <person name="Thang M."/>
            <person name="Chan C."/>
        </authorList>
    </citation>
    <scope>NUCLEOTIDE SEQUENCE [LARGE SCALE GENOMIC DNA]</scope>
</reference>
<dbReference type="PROSITE" id="PS01033">
    <property type="entry name" value="GLOBIN"/>
    <property type="match status" value="1"/>
</dbReference>
<dbReference type="InterPro" id="IPR005821">
    <property type="entry name" value="Ion_trans_dom"/>
</dbReference>
<feature type="compositionally biased region" description="Basic and acidic residues" evidence="7">
    <location>
        <begin position="1067"/>
        <end position="1078"/>
    </location>
</feature>
<dbReference type="EMBL" id="CAXAMM010014202">
    <property type="protein sequence ID" value="CAK9033163.1"/>
    <property type="molecule type" value="Genomic_DNA"/>
</dbReference>
<dbReference type="InterPro" id="IPR002048">
    <property type="entry name" value="EF_hand_dom"/>
</dbReference>
<feature type="transmembrane region" description="Helical" evidence="8">
    <location>
        <begin position="871"/>
        <end position="889"/>
    </location>
</feature>
<feature type="transmembrane region" description="Helical" evidence="8">
    <location>
        <begin position="916"/>
        <end position="934"/>
    </location>
</feature>
<dbReference type="Pfam" id="PF00520">
    <property type="entry name" value="Ion_trans"/>
    <property type="match status" value="1"/>
</dbReference>
<feature type="region of interest" description="Disordered" evidence="7">
    <location>
        <begin position="243"/>
        <end position="274"/>
    </location>
</feature>
<proteinExistence type="predicted"/>
<dbReference type="InterPro" id="IPR000971">
    <property type="entry name" value="Globin"/>
</dbReference>